<keyword evidence="4" id="KW-1185">Reference proteome</keyword>
<dbReference type="InterPro" id="IPR018946">
    <property type="entry name" value="PhoD-like_MPP"/>
</dbReference>
<comment type="caution">
    <text evidence="3">The sequence shown here is derived from an EMBL/GenBank/DDBJ whole genome shotgun (WGS) entry which is preliminary data.</text>
</comment>
<protein>
    <submittedName>
        <fullName evidence="3">Alkaline phosphatase</fullName>
    </submittedName>
</protein>
<accession>W9H6D1</accession>
<dbReference type="RefSeq" id="WP_037448459.1">
    <property type="nucleotide sequence ID" value="NZ_AVFL01000003.1"/>
</dbReference>
<dbReference type="OrthoDB" id="327733at2"/>
<dbReference type="AlphaFoldDB" id="W9H6D1"/>
<dbReference type="Gene3D" id="3.60.21.70">
    <property type="entry name" value="PhoD-like phosphatase"/>
    <property type="match status" value="1"/>
</dbReference>
<dbReference type="Gene3D" id="2.60.40.380">
    <property type="entry name" value="Purple acid phosphatase-like, N-terminal"/>
    <property type="match status" value="1"/>
</dbReference>
<organism evidence="3 4">
    <name type="scientific">Skermanella stibiiresistens SB22</name>
    <dbReference type="NCBI Taxonomy" id="1385369"/>
    <lineage>
        <taxon>Bacteria</taxon>
        <taxon>Pseudomonadati</taxon>
        <taxon>Pseudomonadota</taxon>
        <taxon>Alphaproteobacteria</taxon>
        <taxon>Rhodospirillales</taxon>
        <taxon>Azospirillaceae</taxon>
        <taxon>Skermanella</taxon>
    </lineage>
</organism>
<feature type="domain" description="Phospholipase D N-terminal" evidence="2">
    <location>
        <begin position="57"/>
        <end position="147"/>
    </location>
</feature>
<dbReference type="PANTHER" id="PTHR43606">
    <property type="entry name" value="PHOSPHATASE, PUTATIVE (AFU_ORTHOLOGUE AFUA_6G08710)-RELATED"/>
    <property type="match status" value="1"/>
</dbReference>
<feature type="domain" description="PhoD-like phosphatase metallophosphatase" evidence="1">
    <location>
        <begin position="158"/>
        <end position="508"/>
    </location>
</feature>
<proteinExistence type="predicted"/>
<evidence type="ECO:0000313" key="4">
    <source>
        <dbReference type="Proteomes" id="UP000019486"/>
    </source>
</evidence>
<dbReference type="PATRIC" id="fig|1385369.3.peg.1336"/>
<dbReference type="EMBL" id="AVFL01000003">
    <property type="protein sequence ID" value="EWY41785.1"/>
    <property type="molecule type" value="Genomic_DNA"/>
</dbReference>
<dbReference type="Pfam" id="PF16655">
    <property type="entry name" value="PhoD_N"/>
    <property type="match status" value="1"/>
</dbReference>
<dbReference type="STRING" id="1385369.N825_25040"/>
<dbReference type="InterPro" id="IPR006311">
    <property type="entry name" value="TAT_signal"/>
</dbReference>
<evidence type="ECO:0000259" key="2">
    <source>
        <dbReference type="Pfam" id="PF16655"/>
    </source>
</evidence>
<reference evidence="3 4" key="1">
    <citation type="submission" date="2013-08" db="EMBL/GenBank/DDBJ databases">
        <title>The genome sequence of Skermanella stibiiresistens.</title>
        <authorList>
            <person name="Zhu W."/>
            <person name="Wang G."/>
        </authorList>
    </citation>
    <scope>NUCLEOTIDE SEQUENCE [LARGE SCALE GENOMIC DNA]</scope>
    <source>
        <strain evidence="3 4">SB22</strain>
    </source>
</reference>
<dbReference type="Pfam" id="PF09423">
    <property type="entry name" value="PhoD"/>
    <property type="match status" value="1"/>
</dbReference>
<dbReference type="PROSITE" id="PS51318">
    <property type="entry name" value="TAT"/>
    <property type="match status" value="1"/>
</dbReference>
<gene>
    <name evidence="3" type="ORF">N825_25040</name>
</gene>
<dbReference type="InterPro" id="IPR052900">
    <property type="entry name" value="Phospholipid_Metab_Enz"/>
</dbReference>
<name>W9H6D1_9PROT</name>
<dbReference type="InterPro" id="IPR032093">
    <property type="entry name" value="PhoD_N"/>
</dbReference>
<dbReference type="SUPFAM" id="SSF56300">
    <property type="entry name" value="Metallo-dependent phosphatases"/>
    <property type="match status" value="1"/>
</dbReference>
<evidence type="ECO:0000313" key="3">
    <source>
        <dbReference type="EMBL" id="EWY41785.1"/>
    </source>
</evidence>
<dbReference type="CDD" id="cd07389">
    <property type="entry name" value="MPP_PhoD"/>
    <property type="match status" value="1"/>
</dbReference>
<dbReference type="InterPro" id="IPR029052">
    <property type="entry name" value="Metallo-depent_PP-like"/>
</dbReference>
<dbReference type="Proteomes" id="UP000019486">
    <property type="component" value="Unassembled WGS sequence"/>
</dbReference>
<dbReference type="InterPro" id="IPR038607">
    <property type="entry name" value="PhoD-like_sf"/>
</dbReference>
<dbReference type="PANTHER" id="PTHR43606:SF1">
    <property type="entry name" value="PHOD-LIKE PHOSPHATASE METALLOPHOSPHATASE DOMAIN-CONTAINING PROTEIN"/>
    <property type="match status" value="1"/>
</dbReference>
<evidence type="ECO:0000259" key="1">
    <source>
        <dbReference type="Pfam" id="PF09423"/>
    </source>
</evidence>
<sequence>MSKFETTQRWVSRRSFLYNSALAGGGLLVAASSAGRALAQAPAIITADSRRIAVPYGVQAGDITAGRAIVWSRADRAARMIVEVATTESFKNAKRISGPVAVADTDYTARIDLSGLPEGQRLFYRVSFQDLSDLKSFSQPITGQFRTPAADGTARFVWSGDTAGQGYGINPDFGGMRIYEAMRKVEPHFFIHSGDTIYADGPIPETKETPQGVWRNLTTEAKSKVAETLEDFRGAHAYNLMDENLRRFNAEVPMYAQWDDHETTNNWYWEKRMDADQRYKEKSVAVMAANGTRAFMEYMPIRQDATNRDRIYSKFSHGRHLDVFRLDMRSYRAANSANTQAEQGPETTFLGAEQIRWLKQELLASDATWKVIAADMPIGLIVYDNGTAKTGSEAIAQGNGPALGRELEIADLLSFIRRNNIRNTVWLTADVHYTAAHYYDPNKAKFQDFEPFWEFVSGPLNAGTFGPNELDDTFGPQLMYVKAPPDGQTNLAPSAGMQFFGQVDIDADGVMLVTLKDLDGQSLYTKELTPVA</sequence>